<dbReference type="AlphaFoldDB" id="L1QPD3"/>
<dbReference type="PATRIC" id="fig|545697.3.peg.152"/>
<dbReference type="GO" id="GO:0046872">
    <property type="term" value="F:metal ion binding"/>
    <property type="evidence" value="ECO:0007669"/>
    <property type="project" value="UniProtKB-KW"/>
</dbReference>
<evidence type="ECO:0000313" key="4">
    <source>
        <dbReference type="EMBL" id="EKY29570.1"/>
    </source>
</evidence>
<feature type="binding site" evidence="2">
    <location>
        <position position="170"/>
    </location>
    <ligand>
        <name>Mn(2+)</name>
        <dbReference type="ChEBI" id="CHEBI:29035"/>
        <label>2</label>
    </ligand>
</feature>
<dbReference type="Pfam" id="PF07687">
    <property type="entry name" value="M20_dimer"/>
    <property type="match status" value="1"/>
</dbReference>
<proteinExistence type="predicted"/>
<feature type="domain" description="Peptidase M20 dimerisation" evidence="3">
    <location>
        <begin position="193"/>
        <end position="287"/>
    </location>
</feature>
<evidence type="ECO:0000256" key="2">
    <source>
        <dbReference type="PIRSR" id="PIRSR005962-1"/>
    </source>
</evidence>
<comment type="caution">
    <text evidence="4">The sequence shown here is derived from an EMBL/GenBank/DDBJ whole genome shotgun (WGS) entry which is preliminary data.</text>
</comment>
<dbReference type="Proteomes" id="UP000010420">
    <property type="component" value="Unassembled WGS sequence"/>
</dbReference>
<dbReference type="GO" id="GO:0019877">
    <property type="term" value="P:diaminopimelate biosynthetic process"/>
    <property type="evidence" value="ECO:0007669"/>
    <property type="project" value="UniProtKB-ARBA"/>
</dbReference>
<dbReference type="STRING" id="545697.HMPREF0216_00153"/>
<dbReference type="PIRSF" id="PIRSF005962">
    <property type="entry name" value="Pept_M20D_amidohydro"/>
    <property type="match status" value="1"/>
</dbReference>
<comment type="cofactor">
    <cofactor evidence="2">
        <name>Mn(2+)</name>
        <dbReference type="ChEBI" id="CHEBI:29035"/>
    </cofactor>
    <text evidence="2">The Mn(2+) ion enhances activity.</text>
</comment>
<keyword evidence="5" id="KW-1185">Reference proteome</keyword>
<dbReference type="SUPFAM" id="SSF55031">
    <property type="entry name" value="Bacterial exopeptidase dimerisation domain"/>
    <property type="match status" value="1"/>
</dbReference>
<dbReference type="InterPro" id="IPR011650">
    <property type="entry name" value="Peptidase_M20_dimer"/>
</dbReference>
<feature type="binding site" evidence="2">
    <location>
        <position position="370"/>
    </location>
    <ligand>
        <name>Mn(2+)</name>
        <dbReference type="ChEBI" id="CHEBI:29035"/>
        <label>2</label>
    </ligand>
</feature>
<dbReference type="GO" id="GO:0050118">
    <property type="term" value="F:N-acetyldiaminopimelate deacetylase activity"/>
    <property type="evidence" value="ECO:0007669"/>
    <property type="project" value="UniProtKB-ARBA"/>
</dbReference>
<evidence type="ECO:0000259" key="3">
    <source>
        <dbReference type="Pfam" id="PF07687"/>
    </source>
</evidence>
<evidence type="ECO:0000313" key="5">
    <source>
        <dbReference type="Proteomes" id="UP000010420"/>
    </source>
</evidence>
<keyword evidence="1 4" id="KW-0378">Hydrolase</keyword>
<dbReference type="PANTHER" id="PTHR11014:SF63">
    <property type="entry name" value="METALLOPEPTIDASE, PUTATIVE (AFU_ORTHOLOGUE AFUA_6G09600)-RELATED"/>
    <property type="match status" value="1"/>
</dbReference>
<dbReference type="Pfam" id="PF01546">
    <property type="entry name" value="Peptidase_M20"/>
    <property type="match status" value="1"/>
</dbReference>
<sequence>MCFIREKGGINMDIAKETKLISNYIIGLRKYFHRYPELSMQEYNTSKKIKEELDRIGIRYEEGVKTEVVASIGKGEGRTIALRADMDALSIEENTGVRYSSENKGVMHACGHDAHMASLIGAAMILKKYEENLLGKIILIFQPSEENSLGAKLISEQGYLDDVDEIFGLHVFGDIECGKISIEEGPRMAASNKFRIKVTGKAGHAGKPHQCVDATLVSAAIVMNLQSIVSREIDPVDSAVVTVGHIKSGDTHNIISGEAIIEGTVRSFKVSTAKHIQQSIKRVAYSTAIAYGATATVEYDISNHPAVINDSEAVKTALEGAKKIFKEEDIISVPRMMLGEDFSIYQKSIPGVFAFVGASNEDIGIDYPNHNDKFNIDEKAILISTELYVAYALEALKKEVRRHVFRH</sequence>
<dbReference type="Gene3D" id="3.30.70.360">
    <property type="match status" value="1"/>
</dbReference>
<gene>
    <name evidence="4" type="ORF">HMPREF0216_00153</name>
</gene>
<dbReference type="InterPro" id="IPR017439">
    <property type="entry name" value="Amidohydrolase"/>
</dbReference>
<dbReference type="HOGENOM" id="CLU_023257_0_1_9"/>
<dbReference type="Gene3D" id="3.40.630.10">
    <property type="entry name" value="Zn peptidases"/>
    <property type="match status" value="1"/>
</dbReference>
<reference evidence="4 5" key="1">
    <citation type="submission" date="2012-05" db="EMBL/GenBank/DDBJ databases">
        <authorList>
            <person name="Weinstock G."/>
            <person name="Sodergren E."/>
            <person name="Lobos E.A."/>
            <person name="Fulton L."/>
            <person name="Fulton R."/>
            <person name="Courtney L."/>
            <person name="Fronick C."/>
            <person name="O'Laughlin M."/>
            <person name="Godfrey J."/>
            <person name="Wilson R.M."/>
            <person name="Miner T."/>
            <person name="Farmer C."/>
            <person name="Delehaunty K."/>
            <person name="Cordes M."/>
            <person name="Minx P."/>
            <person name="Tomlinson C."/>
            <person name="Chen J."/>
            <person name="Wollam A."/>
            <person name="Pepin K.H."/>
            <person name="Bhonagiri V."/>
            <person name="Zhang X."/>
            <person name="Suruliraj S."/>
            <person name="Warren W."/>
            <person name="Mitreva M."/>
            <person name="Mardis E.R."/>
            <person name="Wilson R.K."/>
        </authorList>
    </citation>
    <scope>NUCLEOTIDE SEQUENCE [LARGE SCALE GENOMIC DNA]</scope>
    <source>
        <strain evidence="4 5">DSM 1785</strain>
    </source>
</reference>
<dbReference type="NCBIfam" id="TIGR01891">
    <property type="entry name" value="amidohydrolases"/>
    <property type="match status" value="1"/>
</dbReference>
<dbReference type="SUPFAM" id="SSF53187">
    <property type="entry name" value="Zn-dependent exopeptidases"/>
    <property type="match status" value="1"/>
</dbReference>
<dbReference type="InterPro" id="IPR036264">
    <property type="entry name" value="Bact_exopeptidase_dim_dom"/>
</dbReference>
<organism evidence="4 5">
    <name type="scientific">Clostridium celatum DSM 1785</name>
    <dbReference type="NCBI Taxonomy" id="545697"/>
    <lineage>
        <taxon>Bacteria</taxon>
        <taxon>Bacillati</taxon>
        <taxon>Bacillota</taxon>
        <taxon>Clostridia</taxon>
        <taxon>Eubacteriales</taxon>
        <taxon>Clostridiaceae</taxon>
        <taxon>Clostridium</taxon>
    </lineage>
</organism>
<evidence type="ECO:0000256" key="1">
    <source>
        <dbReference type="ARBA" id="ARBA00022801"/>
    </source>
</evidence>
<dbReference type="PANTHER" id="PTHR11014">
    <property type="entry name" value="PEPTIDASE M20 FAMILY MEMBER"/>
    <property type="match status" value="1"/>
</dbReference>
<keyword evidence="2" id="KW-0479">Metal-binding</keyword>
<feature type="binding site" evidence="2">
    <location>
        <position position="110"/>
    </location>
    <ligand>
        <name>Mn(2+)</name>
        <dbReference type="ChEBI" id="CHEBI:29035"/>
        <label>2</label>
    </ligand>
</feature>
<accession>L1QPD3</accession>
<dbReference type="InterPro" id="IPR002933">
    <property type="entry name" value="Peptidase_M20"/>
</dbReference>
<feature type="binding site" evidence="2">
    <location>
        <position position="146"/>
    </location>
    <ligand>
        <name>Mn(2+)</name>
        <dbReference type="ChEBI" id="CHEBI:29035"/>
        <label>2</label>
    </ligand>
</feature>
<feature type="binding site" evidence="2">
    <location>
        <position position="112"/>
    </location>
    <ligand>
        <name>Mn(2+)</name>
        <dbReference type="ChEBI" id="CHEBI:29035"/>
        <label>2</label>
    </ligand>
</feature>
<protein>
    <submittedName>
        <fullName evidence="4">Amidohydrolase</fullName>
    </submittedName>
</protein>
<dbReference type="eggNOG" id="COG1473">
    <property type="taxonomic scope" value="Bacteria"/>
</dbReference>
<keyword evidence="2" id="KW-0464">Manganese</keyword>
<dbReference type="FunFam" id="3.30.70.360:FF:000001">
    <property type="entry name" value="N-acetyldiaminopimelate deacetylase"/>
    <property type="match status" value="1"/>
</dbReference>
<name>L1QPD3_9CLOT</name>
<dbReference type="EMBL" id="AMEZ01000005">
    <property type="protein sequence ID" value="EKY29570.1"/>
    <property type="molecule type" value="Genomic_DNA"/>
</dbReference>